<dbReference type="Gene3D" id="1.20.120.920">
    <property type="entry name" value="CRISPR-associated endonuclease Cas1, C-terminal domain"/>
    <property type="match status" value="1"/>
</dbReference>
<sequence>MGYSPHIGFIHSGSPLPFVYDLADLYKERLCIDLAFSLSREMAGRYDKHKVSEAFRKRVIALDLLNLICGDINELMGGKGARRTGK</sequence>
<evidence type="ECO:0000313" key="2">
    <source>
        <dbReference type="Proteomes" id="UP000254938"/>
    </source>
</evidence>
<gene>
    <name evidence="1" type="primary">cas1_1</name>
    <name evidence="1" type="ORF">NCTC9140_04999</name>
</gene>
<dbReference type="EMBL" id="UGKQ01000007">
    <property type="protein sequence ID" value="STS83240.1"/>
    <property type="molecule type" value="Genomic_DNA"/>
</dbReference>
<organism evidence="1 2">
    <name type="scientific">Klebsiella pneumoniae</name>
    <dbReference type="NCBI Taxonomy" id="573"/>
    <lineage>
        <taxon>Bacteria</taxon>
        <taxon>Pseudomonadati</taxon>
        <taxon>Pseudomonadota</taxon>
        <taxon>Gammaproteobacteria</taxon>
        <taxon>Enterobacterales</taxon>
        <taxon>Enterobacteriaceae</taxon>
        <taxon>Klebsiella/Raoultella group</taxon>
        <taxon>Klebsiella</taxon>
        <taxon>Klebsiella pneumoniae complex</taxon>
    </lineage>
</organism>
<protein>
    <submittedName>
        <fullName evidence="1">CRISPR-associated Cas1 family protein</fullName>
    </submittedName>
</protein>
<proteinExistence type="predicted"/>
<reference evidence="1 2" key="1">
    <citation type="submission" date="2018-06" db="EMBL/GenBank/DDBJ databases">
        <authorList>
            <consortium name="Pathogen Informatics"/>
            <person name="Doyle S."/>
        </authorList>
    </citation>
    <scope>NUCLEOTIDE SEQUENCE [LARGE SCALE GENOMIC DNA]</scope>
    <source>
        <strain evidence="1 2">NCTC9140</strain>
    </source>
</reference>
<dbReference type="Proteomes" id="UP000254938">
    <property type="component" value="Unassembled WGS sequence"/>
</dbReference>
<evidence type="ECO:0000313" key="1">
    <source>
        <dbReference type="EMBL" id="STS83240.1"/>
    </source>
</evidence>
<dbReference type="AlphaFoldDB" id="A0A377TZ20"/>
<name>A0A377TZ20_KLEPN</name>
<dbReference type="InterPro" id="IPR042206">
    <property type="entry name" value="CRISPR-assoc_Cas1_C"/>
</dbReference>
<accession>A0A377TZ20</accession>